<reference evidence="1 2" key="1">
    <citation type="submission" date="2018-04" db="EMBL/GenBank/DDBJ databases">
        <title>Adhaeribacter sp. HMF7616 genome sequencing and assembly.</title>
        <authorList>
            <person name="Kang H."/>
            <person name="Kang J."/>
            <person name="Cha I."/>
            <person name="Kim H."/>
            <person name="Joh K."/>
        </authorList>
    </citation>
    <scope>NUCLEOTIDE SEQUENCE [LARGE SCALE GENOMIC DNA]</scope>
    <source>
        <strain evidence="1 2">HMF7616</strain>
    </source>
</reference>
<proteinExistence type="predicted"/>
<dbReference type="EMBL" id="QASA01000001">
    <property type="protein sequence ID" value="RDC64113.1"/>
    <property type="molecule type" value="Genomic_DNA"/>
</dbReference>
<dbReference type="AlphaFoldDB" id="A0A369QGR0"/>
<protein>
    <submittedName>
        <fullName evidence="1">Uncharacterized protein</fullName>
    </submittedName>
</protein>
<comment type="caution">
    <text evidence="1">The sequence shown here is derived from an EMBL/GenBank/DDBJ whole genome shotgun (WGS) entry which is preliminary data.</text>
</comment>
<evidence type="ECO:0000313" key="1">
    <source>
        <dbReference type="EMBL" id="RDC64113.1"/>
    </source>
</evidence>
<dbReference type="Proteomes" id="UP000253919">
    <property type="component" value="Unassembled WGS sequence"/>
</dbReference>
<keyword evidence="2" id="KW-1185">Reference proteome</keyword>
<organism evidence="1 2">
    <name type="scientific">Adhaeribacter pallidiroseus</name>
    <dbReference type="NCBI Taxonomy" id="2072847"/>
    <lineage>
        <taxon>Bacteria</taxon>
        <taxon>Pseudomonadati</taxon>
        <taxon>Bacteroidota</taxon>
        <taxon>Cytophagia</taxon>
        <taxon>Cytophagales</taxon>
        <taxon>Hymenobacteraceae</taxon>
        <taxon>Adhaeribacter</taxon>
    </lineage>
</organism>
<sequence length="34" mass="3867">MAYKNLDIGDPTFVDRIVKRFSLTVNVALKGRID</sequence>
<evidence type="ECO:0000313" key="2">
    <source>
        <dbReference type="Proteomes" id="UP000253919"/>
    </source>
</evidence>
<name>A0A369QGR0_9BACT</name>
<gene>
    <name evidence="1" type="ORF">AHMF7616_02723</name>
</gene>
<accession>A0A369QGR0</accession>